<keyword evidence="2" id="KW-1185">Reference proteome</keyword>
<name>A0ABR2FET8_9ROSI</name>
<evidence type="ECO:0000313" key="1">
    <source>
        <dbReference type="EMBL" id="KAK8579376.1"/>
    </source>
</evidence>
<protein>
    <submittedName>
        <fullName evidence="1">Uncharacterized protein</fullName>
    </submittedName>
</protein>
<organism evidence="1 2">
    <name type="scientific">Hibiscus sabdariffa</name>
    <name type="common">roselle</name>
    <dbReference type="NCBI Taxonomy" id="183260"/>
    <lineage>
        <taxon>Eukaryota</taxon>
        <taxon>Viridiplantae</taxon>
        <taxon>Streptophyta</taxon>
        <taxon>Embryophyta</taxon>
        <taxon>Tracheophyta</taxon>
        <taxon>Spermatophyta</taxon>
        <taxon>Magnoliopsida</taxon>
        <taxon>eudicotyledons</taxon>
        <taxon>Gunneridae</taxon>
        <taxon>Pentapetalae</taxon>
        <taxon>rosids</taxon>
        <taxon>malvids</taxon>
        <taxon>Malvales</taxon>
        <taxon>Malvaceae</taxon>
        <taxon>Malvoideae</taxon>
        <taxon>Hibiscus</taxon>
    </lineage>
</organism>
<proteinExistence type="predicted"/>
<sequence length="93" mass="10751">MVQKGTDPRTTQETWIPKVLENLHHDPKYSESFSLQHLACFLAKSDSLKSNLFKVQWNAMIFDPDNVPSEPVLDRSRRQADEAIRAYHTLLVV</sequence>
<gene>
    <name evidence="1" type="ORF">V6N12_069702</name>
</gene>
<accession>A0ABR2FET8</accession>
<dbReference type="EMBL" id="JBBPBM010000006">
    <property type="protein sequence ID" value="KAK8579376.1"/>
    <property type="molecule type" value="Genomic_DNA"/>
</dbReference>
<reference evidence="1 2" key="1">
    <citation type="journal article" date="2024" name="G3 (Bethesda)">
        <title>Genome assembly of Hibiscus sabdariffa L. provides insights into metabolisms of medicinal natural products.</title>
        <authorList>
            <person name="Kim T."/>
        </authorList>
    </citation>
    <scope>NUCLEOTIDE SEQUENCE [LARGE SCALE GENOMIC DNA]</scope>
    <source>
        <strain evidence="1">TK-2024</strain>
        <tissue evidence="1">Old leaves</tissue>
    </source>
</reference>
<comment type="caution">
    <text evidence="1">The sequence shown here is derived from an EMBL/GenBank/DDBJ whole genome shotgun (WGS) entry which is preliminary data.</text>
</comment>
<dbReference type="Proteomes" id="UP001472677">
    <property type="component" value="Unassembled WGS sequence"/>
</dbReference>
<evidence type="ECO:0000313" key="2">
    <source>
        <dbReference type="Proteomes" id="UP001472677"/>
    </source>
</evidence>